<evidence type="ECO:0000313" key="3">
    <source>
        <dbReference type="Proteomes" id="UP000006160"/>
    </source>
</evidence>
<dbReference type="AlphaFoldDB" id="A0A9P2LL89"/>
<evidence type="ECO:0000256" key="1">
    <source>
        <dbReference type="SAM" id="Phobius"/>
    </source>
</evidence>
<gene>
    <name evidence="2" type="ORF">CLG_B1126</name>
</gene>
<reference evidence="2 3" key="1">
    <citation type="submission" date="2009-10" db="EMBL/GenBank/DDBJ databases">
        <authorList>
            <person name="Shrivastava S."/>
            <person name="Brinkac L.B."/>
            <person name="Brown J.L."/>
            <person name="Bruce D.B."/>
            <person name="Detter C."/>
            <person name="Green L.D."/>
            <person name="Munk C.A."/>
            <person name="Rogers Y.C."/>
            <person name="Tapia R."/>
            <person name="Saunders E.S."/>
            <person name="Sims D.R."/>
            <person name="Smith L.A."/>
            <person name="Smith T.J."/>
            <person name="Sutton G."/>
            <person name="Brettin T."/>
        </authorList>
    </citation>
    <scope>NUCLEOTIDE SEQUENCE [LARGE SCALE GENOMIC DNA]</scope>
    <source>
        <strain evidence="3">D str. 1873</strain>
    </source>
</reference>
<keyword evidence="1" id="KW-0472">Membrane</keyword>
<keyword evidence="1" id="KW-1133">Transmembrane helix</keyword>
<dbReference type="Proteomes" id="UP000006160">
    <property type="component" value="Unassembled WGS sequence"/>
</dbReference>
<dbReference type="RefSeq" id="WP_003375999.1">
    <property type="nucleotide sequence ID" value="NZ_ACSJ01000007.1"/>
</dbReference>
<protein>
    <recommendedName>
        <fullName evidence="4">Cell division protein FtsL</fullName>
    </recommendedName>
</protein>
<sequence>MIVTNKNNIGISGNNALAPQEIPLKSGEKARKKNLQKLRKQNFNKNKQKAIKRKARILRMIIFCFAVAVILVYRYSLIYNMEKDISEVKKDISSVVAENENLKIGLLKYDNIKVIEDKASKELNMIPKSSTNIQYINLNKKNFKDVSNVEKKEKNNIFKKIKEILF</sequence>
<evidence type="ECO:0008006" key="4">
    <source>
        <dbReference type="Google" id="ProtNLM"/>
    </source>
</evidence>
<proteinExistence type="predicted"/>
<comment type="caution">
    <text evidence="2">The sequence shown here is derived from an EMBL/GenBank/DDBJ whole genome shotgun (WGS) entry which is preliminary data.</text>
</comment>
<name>A0A9P2LL89_CLOBO</name>
<dbReference type="GeneID" id="66319838"/>
<evidence type="ECO:0000313" key="2">
    <source>
        <dbReference type="EMBL" id="EES91298.1"/>
    </source>
</evidence>
<feature type="transmembrane region" description="Helical" evidence="1">
    <location>
        <begin position="57"/>
        <end position="76"/>
    </location>
</feature>
<keyword evidence="1" id="KW-0812">Transmembrane</keyword>
<dbReference type="EMBL" id="ACSJ01000007">
    <property type="protein sequence ID" value="EES91298.1"/>
    <property type="molecule type" value="Genomic_DNA"/>
</dbReference>
<organism evidence="2 3">
    <name type="scientific">Clostridium botulinum D str. 1873</name>
    <dbReference type="NCBI Taxonomy" id="592027"/>
    <lineage>
        <taxon>Bacteria</taxon>
        <taxon>Bacillati</taxon>
        <taxon>Bacillota</taxon>
        <taxon>Clostridia</taxon>
        <taxon>Eubacteriales</taxon>
        <taxon>Clostridiaceae</taxon>
        <taxon>Clostridium</taxon>
    </lineage>
</organism>
<accession>A0A9P2LL89</accession>